<comment type="caution">
    <text evidence="2">The sequence shown here is derived from an EMBL/GenBank/DDBJ whole genome shotgun (WGS) entry which is preliminary data.</text>
</comment>
<organism evidence="2 3">
    <name type="scientific">Durusdinium trenchii</name>
    <dbReference type="NCBI Taxonomy" id="1381693"/>
    <lineage>
        <taxon>Eukaryota</taxon>
        <taxon>Sar</taxon>
        <taxon>Alveolata</taxon>
        <taxon>Dinophyceae</taxon>
        <taxon>Suessiales</taxon>
        <taxon>Symbiodiniaceae</taxon>
        <taxon>Durusdinium</taxon>
    </lineage>
</organism>
<dbReference type="Proteomes" id="UP001642484">
    <property type="component" value="Unassembled WGS sequence"/>
</dbReference>
<evidence type="ECO:0008006" key="4">
    <source>
        <dbReference type="Google" id="ProtNLM"/>
    </source>
</evidence>
<dbReference type="Gene3D" id="1.10.287.370">
    <property type="match status" value="1"/>
</dbReference>
<evidence type="ECO:0000313" key="2">
    <source>
        <dbReference type="EMBL" id="CAK9066388.1"/>
    </source>
</evidence>
<dbReference type="InterPro" id="IPR004127">
    <property type="entry name" value="Prefoldin_subunit_alpha"/>
</dbReference>
<accession>A0ABP0NRI3</accession>
<evidence type="ECO:0000313" key="3">
    <source>
        <dbReference type="Proteomes" id="UP001642484"/>
    </source>
</evidence>
<dbReference type="PRINTS" id="PR01502">
    <property type="entry name" value="UXTPROTEIN"/>
</dbReference>
<dbReference type="PANTHER" id="PTHR13345">
    <property type="entry name" value="MEDIATOR OF RNA POLYMERASE II TRANSCRIPTION SUBUNIT 10"/>
    <property type="match status" value="1"/>
</dbReference>
<dbReference type="SUPFAM" id="SSF46579">
    <property type="entry name" value="Prefoldin"/>
    <property type="match status" value="1"/>
</dbReference>
<dbReference type="CDD" id="cd23158">
    <property type="entry name" value="Prefoldin_UXT"/>
    <property type="match status" value="1"/>
</dbReference>
<sequence>MAMEEDEGDMEAALVDSKIAEYESFVERVLKADHQRCLDEIREATAILEECRTLRSNIRFLIKEDISELETNVELGCQFYVKAFVPNTSCIFVDVGLNFRLEMPLADAEAFLKDKEQHLLNGLELKSKRVARVKADIHEALHLIDLMTSVQSGRGPGS</sequence>
<dbReference type="EMBL" id="CAXAMN010022097">
    <property type="protein sequence ID" value="CAK9066388.1"/>
    <property type="molecule type" value="Genomic_DNA"/>
</dbReference>
<keyword evidence="3" id="KW-1185">Reference proteome</keyword>
<dbReference type="PANTHER" id="PTHR13345:SF9">
    <property type="entry name" value="PROTEIN UXT"/>
    <property type="match status" value="1"/>
</dbReference>
<comment type="similarity">
    <text evidence="1">Belongs to the UXT family.</text>
</comment>
<protein>
    <recommendedName>
        <fullName evidence="4">Protein UXT</fullName>
    </recommendedName>
</protein>
<dbReference type="InterPro" id="IPR003994">
    <property type="entry name" value="UXT"/>
</dbReference>
<evidence type="ECO:0000256" key="1">
    <source>
        <dbReference type="ARBA" id="ARBA00007666"/>
    </source>
</evidence>
<dbReference type="Pfam" id="PF02996">
    <property type="entry name" value="Prefoldin"/>
    <property type="match status" value="1"/>
</dbReference>
<reference evidence="2 3" key="1">
    <citation type="submission" date="2024-02" db="EMBL/GenBank/DDBJ databases">
        <authorList>
            <person name="Chen Y."/>
            <person name="Shah S."/>
            <person name="Dougan E. K."/>
            <person name="Thang M."/>
            <person name="Chan C."/>
        </authorList>
    </citation>
    <scope>NUCLEOTIDE SEQUENCE [LARGE SCALE GENOMIC DNA]</scope>
</reference>
<proteinExistence type="inferred from homology"/>
<dbReference type="InterPro" id="IPR009053">
    <property type="entry name" value="Prefoldin"/>
</dbReference>
<name>A0ABP0NRI3_9DINO</name>
<gene>
    <name evidence="2" type="ORF">CCMP2556_LOCUS32604</name>
</gene>